<dbReference type="Proteomes" id="UP001398556">
    <property type="component" value="Unassembled WGS sequence"/>
</dbReference>
<dbReference type="SUPFAM" id="SSF53756">
    <property type="entry name" value="UDP-Glycosyltransferase/glycogen phosphorylase"/>
    <property type="match status" value="1"/>
</dbReference>
<protein>
    <submittedName>
        <fullName evidence="1">Glycosyltransferase</fullName>
        <ecNumber evidence="1">2.4.-.-</ecNumber>
    </submittedName>
</protein>
<dbReference type="RefSeq" id="WP_341699197.1">
    <property type="nucleotide sequence ID" value="NZ_JBBYHU010000003.1"/>
</dbReference>
<reference evidence="1 2" key="1">
    <citation type="submission" date="2024-04" db="EMBL/GenBank/DDBJ databases">
        <title>Flavobacterium sp. DGU99 16S ribosomal RNA gene Genome sequencing and assembly.</title>
        <authorList>
            <person name="Park S."/>
        </authorList>
    </citation>
    <scope>NUCLEOTIDE SEQUENCE [LARGE SCALE GENOMIC DNA]</scope>
    <source>
        <strain evidence="1 2">DGU99</strain>
    </source>
</reference>
<proteinExistence type="predicted"/>
<dbReference type="Pfam" id="PF13692">
    <property type="entry name" value="Glyco_trans_1_4"/>
    <property type="match status" value="1"/>
</dbReference>
<dbReference type="EC" id="2.4.-.-" evidence="1"/>
<keyword evidence="2" id="KW-1185">Reference proteome</keyword>
<organism evidence="1 2">
    <name type="scientific">Flavobacterium flavipallidum</name>
    <dbReference type="NCBI Taxonomy" id="3139140"/>
    <lineage>
        <taxon>Bacteria</taxon>
        <taxon>Pseudomonadati</taxon>
        <taxon>Bacteroidota</taxon>
        <taxon>Flavobacteriia</taxon>
        <taxon>Flavobacteriales</taxon>
        <taxon>Flavobacteriaceae</taxon>
        <taxon>Flavobacterium</taxon>
    </lineage>
</organism>
<name>A0ABU9HJI4_9FLAO</name>
<sequence>MLEGKNIICISQTTWHGEFTKSTVQLLSLLAEKNTVVFVEYPFTLKDVVMSVLGKQRAQVGRMLGLKPRIIDEKTATGAVVKHLVVPPVLPVDFINNDSVFNKIFSINKFIYKRQLRKTIKKLKLDNPIIITAYNPMYGLPMLNQLKEFLTIYYCYDGMDTQRHKSRIYEIEKQFCQKVDCIINTSDYLNAEKKKLNPNSYVVKNGVDFELFVPYAKSDITATNTVKKVGYIGTLDFRFDIDSMEFAIEQLPDVLFEFTGYLLNQEIKERLSQFKNVTFFPSVQAHEVPQLLSKYDLGIIPYKMNEVNKNIYPLKINEYLAVGVPVVMTAFADLEDFKSMVKVAPNKEYFKKYIEEELKNDSKELIQTRIQFAKLNSWENRAVAFGDIIEQAIETKSKNKQ</sequence>
<keyword evidence="1" id="KW-0328">Glycosyltransferase</keyword>
<evidence type="ECO:0000313" key="2">
    <source>
        <dbReference type="Proteomes" id="UP001398556"/>
    </source>
</evidence>
<evidence type="ECO:0000313" key="1">
    <source>
        <dbReference type="EMBL" id="MEL1239933.1"/>
    </source>
</evidence>
<gene>
    <name evidence="1" type="ORF">AAEO59_02630</name>
</gene>
<dbReference type="Gene3D" id="3.40.50.11010">
    <property type="match status" value="1"/>
</dbReference>
<comment type="caution">
    <text evidence="1">The sequence shown here is derived from an EMBL/GenBank/DDBJ whole genome shotgun (WGS) entry which is preliminary data.</text>
</comment>
<accession>A0ABU9HJI4</accession>
<dbReference type="Gene3D" id="3.40.50.2000">
    <property type="entry name" value="Glycogen Phosphorylase B"/>
    <property type="match status" value="1"/>
</dbReference>
<keyword evidence="1" id="KW-0808">Transferase</keyword>
<dbReference type="EMBL" id="JBBYHU010000003">
    <property type="protein sequence ID" value="MEL1239933.1"/>
    <property type="molecule type" value="Genomic_DNA"/>
</dbReference>
<dbReference type="GO" id="GO:0016757">
    <property type="term" value="F:glycosyltransferase activity"/>
    <property type="evidence" value="ECO:0007669"/>
    <property type="project" value="UniProtKB-KW"/>
</dbReference>